<name>G4U0M8_SERID</name>
<reference evidence="2 3" key="1">
    <citation type="journal article" date="2011" name="PLoS Pathog.">
        <title>Endophytic Life Strategies Decoded by Genome and Transcriptome Analyses of the Mutualistic Root Symbiont Piriformospora indica.</title>
        <authorList>
            <person name="Zuccaro A."/>
            <person name="Lahrmann U."/>
            <person name="Guldener U."/>
            <person name="Langen G."/>
            <person name="Pfiffi S."/>
            <person name="Biedenkopf D."/>
            <person name="Wong P."/>
            <person name="Samans B."/>
            <person name="Grimm C."/>
            <person name="Basiewicz M."/>
            <person name="Murat C."/>
            <person name="Martin F."/>
            <person name="Kogel K.H."/>
        </authorList>
    </citation>
    <scope>NUCLEOTIDE SEQUENCE [LARGE SCALE GENOMIC DNA]</scope>
    <source>
        <strain evidence="2 3">DSM 11827</strain>
    </source>
</reference>
<evidence type="ECO:0000256" key="1">
    <source>
        <dbReference type="SAM" id="MobiDB-lite"/>
    </source>
</evidence>
<accession>G4U0M8</accession>
<dbReference type="InParanoid" id="G4U0M8"/>
<sequence length="192" mass="21590">MSYPPAAPQTYDHPFAYQLPTLTPAPVDAAPTQQLLAPPARNPEHRYAVPAPPHLQATPIHLGLRVIRIINLLDHIRLDIHMNAIPPSQPNGPPNTPRSPYNPRAHMPCPPTEKCNFVIQPPRQKTKYHLSQPLADISNRNLNRSPIQTARLRLHISVLPLEPILQTSPARGLDVVKRDNSQALTFRLHRHH</sequence>
<evidence type="ECO:0000313" key="2">
    <source>
        <dbReference type="EMBL" id="CCA77121.1"/>
    </source>
</evidence>
<keyword evidence="3" id="KW-1185">Reference proteome</keyword>
<dbReference type="Proteomes" id="UP000007148">
    <property type="component" value="Unassembled WGS sequence"/>
</dbReference>
<proteinExistence type="predicted"/>
<feature type="compositionally biased region" description="Pro residues" evidence="1">
    <location>
        <begin position="87"/>
        <end position="97"/>
    </location>
</feature>
<gene>
    <name evidence="2" type="ORF">PIIN_11104</name>
</gene>
<organism evidence="2 3">
    <name type="scientific">Serendipita indica (strain DSM 11827)</name>
    <name type="common">Root endophyte fungus</name>
    <name type="synonym">Piriformospora indica</name>
    <dbReference type="NCBI Taxonomy" id="1109443"/>
    <lineage>
        <taxon>Eukaryota</taxon>
        <taxon>Fungi</taxon>
        <taxon>Dikarya</taxon>
        <taxon>Basidiomycota</taxon>
        <taxon>Agaricomycotina</taxon>
        <taxon>Agaricomycetes</taxon>
        <taxon>Sebacinales</taxon>
        <taxon>Serendipitaceae</taxon>
        <taxon>Serendipita</taxon>
    </lineage>
</organism>
<dbReference type="AlphaFoldDB" id="G4U0M8"/>
<evidence type="ECO:0000313" key="3">
    <source>
        <dbReference type="Proteomes" id="UP000007148"/>
    </source>
</evidence>
<comment type="caution">
    <text evidence="2">The sequence shown here is derived from an EMBL/GenBank/DDBJ whole genome shotgun (WGS) entry which is preliminary data.</text>
</comment>
<protein>
    <submittedName>
        <fullName evidence="2">Uncharacterized protein</fullName>
    </submittedName>
</protein>
<dbReference type="EMBL" id="CAFZ01001288">
    <property type="protein sequence ID" value="CCA77121.1"/>
    <property type="molecule type" value="Genomic_DNA"/>
</dbReference>
<feature type="region of interest" description="Disordered" evidence="1">
    <location>
        <begin position="83"/>
        <end position="108"/>
    </location>
</feature>
<dbReference type="HOGENOM" id="CLU_1415685_0_0_1"/>